<dbReference type="Proteomes" id="UP000006727">
    <property type="component" value="Chromosome 17"/>
</dbReference>
<dbReference type="InParanoid" id="A0A2K1J4U1"/>
<evidence type="ECO:0000256" key="7">
    <source>
        <dbReference type="RuleBase" id="RU003355"/>
    </source>
</evidence>
<dbReference type="Gene3D" id="3.50.30.30">
    <property type="match status" value="1"/>
</dbReference>
<keyword evidence="11" id="KW-1185">Reference proteome</keyword>
<dbReference type="EMBL" id="ABEU02000017">
    <property type="protein sequence ID" value="PNR36546.1"/>
    <property type="molecule type" value="Genomic_DNA"/>
</dbReference>
<reference evidence="10" key="3">
    <citation type="submission" date="2020-12" db="UniProtKB">
        <authorList>
            <consortium name="EnsemblPlants"/>
        </authorList>
    </citation>
    <scope>IDENTIFICATION</scope>
</reference>
<dbReference type="InterPro" id="IPR045051">
    <property type="entry name" value="SBT"/>
</dbReference>
<dbReference type="Gramene" id="Pp3c17_20710V3.1">
    <property type="protein sequence ID" value="Pp3c17_20710V3.1"/>
    <property type="gene ID" value="Pp3c17_20710"/>
</dbReference>
<dbReference type="InterPro" id="IPR023828">
    <property type="entry name" value="Peptidase_S8_Ser-AS"/>
</dbReference>
<feature type="active site" description="Charge relay system" evidence="5 6">
    <location>
        <position position="135"/>
    </location>
</feature>
<dbReference type="PROSITE" id="PS00136">
    <property type="entry name" value="SUBTILASE_ASP"/>
    <property type="match status" value="1"/>
</dbReference>
<evidence type="ECO:0000256" key="1">
    <source>
        <dbReference type="ARBA" id="ARBA00011073"/>
    </source>
</evidence>
<dbReference type="InterPro" id="IPR015500">
    <property type="entry name" value="Peptidase_S8_subtilisin-rel"/>
</dbReference>
<dbReference type="InterPro" id="IPR036852">
    <property type="entry name" value="Peptidase_S8/S53_dom_sf"/>
</dbReference>
<evidence type="ECO:0000256" key="4">
    <source>
        <dbReference type="ARBA" id="ARBA00022825"/>
    </source>
</evidence>
<dbReference type="GO" id="GO:0006508">
    <property type="term" value="P:proteolysis"/>
    <property type="evidence" value="ECO:0007669"/>
    <property type="project" value="UniProtKB-KW"/>
</dbReference>
<evidence type="ECO:0000313" key="9">
    <source>
        <dbReference type="EMBL" id="PNR36546.1"/>
    </source>
</evidence>
<feature type="active site" description="Charge relay system" evidence="5 6">
    <location>
        <position position="535"/>
    </location>
</feature>
<dbReference type="PANTHER" id="PTHR10795">
    <property type="entry name" value="PROPROTEIN CONVERTASE SUBTILISIN/KEXIN"/>
    <property type="match status" value="1"/>
</dbReference>
<keyword evidence="3 6" id="KW-0378">Hydrolase</keyword>
<evidence type="ECO:0000313" key="10">
    <source>
        <dbReference type="EnsemblPlants" id="Pp3c17_20710V3.1"/>
    </source>
</evidence>
<protein>
    <recommendedName>
        <fullName evidence="8">Peptidase S8/S53 domain-containing protein</fullName>
    </recommendedName>
</protein>
<dbReference type="AlphaFoldDB" id="A0A2K1J4U1"/>
<gene>
    <name evidence="9" type="ORF">PHYPA_022397</name>
</gene>
<evidence type="ECO:0000259" key="8">
    <source>
        <dbReference type="Pfam" id="PF00082"/>
    </source>
</evidence>
<dbReference type="InterPro" id="IPR023827">
    <property type="entry name" value="Peptidase_S8_Asp-AS"/>
</dbReference>
<sequence>MNRLGVGDPVDSMFRILLYYTLALDSAKLEMGIQALGIKDQHLVILDAALGFGADYQVLQDYDKVFDGMAVALNETQAAVMKLNPLIRSMELGATVYATTTHSHDYMLLPIPLGAWNESGGTHSAGEDIVIGVVDTGIYPDHHSFAATDGVKPYGPHPMYKGQCGTDLRFPNGFCNGKIVSAQQFFRAHLEVNKTAVSDPDYNSPLDRNGHGTHCAGIAAGNYGVPVVVNSVEYGMASGTAPRARLVIAVYKVLDKDGTGTMSDTVAAINQAVKDGVHVISLSLGFSAPVGTHTLPNIFEMTILGAVKAGVHVVHAARNAGSKPSSIVSYGPWLTSVGATTMDRSYSAYLYTNDGRAGTLGMMEYPLVSASDAVTEQSYINQDFNCADQTVLVKKLIQGKILVCLYNVIHSSFTGSPQSLARAAAQAMGAVGVVLVVIFGSFSETNSQNWDFKDFPGIVISGQAGQLFLDNFQNANDGVKGRLSGVGKAVYRGLPPKIARFSGRGPNVYMTTSDLSMDEHAIADPSFEAMISGTSMATPHIAGVAAIIRQNHPNWSPTAITSAISTSAVSLDSLDNPLIAYYEEVDEEGNVIRQFERPGTVHDFGHGFVDAWASQHPGLILDATHADYMNFLCSLKFLSLDTVPNMSGEKCPPGVHKPIDLNLPSISISTLIGTLITQPADIEVTVDPATFTIAPAATQLLTVTVKALKNSVCVNQTSFGRLDLFGNLGHAVKVPLTVIFKKVSE</sequence>
<reference evidence="9 11" key="1">
    <citation type="journal article" date="2008" name="Science">
        <title>The Physcomitrella genome reveals evolutionary insights into the conquest of land by plants.</title>
        <authorList>
            <person name="Rensing S."/>
            <person name="Lang D."/>
            <person name="Zimmer A."/>
            <person name="Terry A."/>
            <person name="Salamov A."/>
            <person name="Shapiro H."/>
            <person name="Nishiyama T."/>
            <person name="Perroud P.-F."/>
            <person name="Lindquist E."/>
            <person name="Kamisugi Y."/>
            <person name="Tanahashi T."/>
            <person name="Sakakibara K."/>
            <person name="Fujita T."/>
            <person name="Oishi K."/>
            <person name="Shin-I T."/>
            <person name="Kuroki Y."/>
            <person name="Toyoda A."/>
            <person name="Suzuki Y."/>
            <person name="Hashimoto A."/>
            <person name="Yamaguchi K."/>
            <person name="Sugano A."/>
            <person name="Kohara Y."/>
            <person name="Fujiyama A."/>
            <person name="Anterola A."/>
            <person name="Aoki S."/>
            <person name="Ashton N."/>
            <person name="Barbazuk W.B."/>
            <person name="Barker E."/>
            <person name="Bennetzen J."/>
            <person name="Bezanilla M."/>
            <person name="Blankenship R."/>
            <person name="Cho S.H."/>
            <person name="Dutcher S."/>
            <person name="Estelle M."/>
            <person name="Fawcett J.A."/>
            <person name="Gundlach H."/>
            <person name="Hanada K."/>
            <person name="Heyl A."/>
            <person name="Hicks K.A."/>
            <person name="Hugh J."/>
            <person name="Lohr M."/>
            <person name="Mayer K."/>
            <person name="Melkozernov A."/>
            <person name="Murata T."/>
            <person name="Nelson D."/>
            <person name="Pils B."/>
            <person name="Prigge M."/>
            <person name="Reiss B."/>
            <person name="Renner T."/>
            <person name="Rombauts S."/>
            <person name="Rushton P."/>
            <person name="Sanderfoot A."/>
            <person name="Schween G."/>
            <person name="Shiu S.-H."/>
            <person name="Stueber K."/>
            <person name="Theodoulou F.L."/>
            <person name="Tu H."/>
            <person name="Van de Peer Y."/>
            <person name="Verrier P.J."/>
            <person name="Waters E."/>
            <person name="Wood A."/>
            <person name="Yang L."/>
            <person name="Cove D."/>
            <person name="Cuming A."/>
            <person name="Hasebe M."/>
            <person name="Lucas S."/>
            <person name="Mishler D.B."/>
            <person name="Reski R."/>
            <person name="Grigoriev I."/>
            <person name="Quatrano R.S."/>
            <person name="Boore J.L."/>
        </authorList>
    </citation>
    <scope>NUCLEOTIDE SEQUENCE [LARGE SCALE GENOMIC DNA]</scope>
    <source>
        <strain evidence="10 11">cv. Gransden 2004</strain>
    </source>
</reference>
<dbReference type="InterPro" id="IPR022398">
    <property type="entry name" value="Peptidase_S8_His-AS"/>
</dbReference>
<dbReference type="PROSITE" id="PS00138">
    <property type="entry name" value="SUBTILASE_SER"/>
    <property type="match status" value="1"/>
</dbReference>
<dbReference type="InterPro" id="IPR000209">
    <property type="entry name" value="Peptidase_S8/S53_dom"/>
</dbReference>
<feature type="domain" description="Peptidase S8/S53" evidence="8">
    <location>
        <begin position="126"/>
        <end position="606"/>
    </location>
</feature>
<evidence type="ECO:0000256" key="2">
    <source>
        <dbReference type="ARBA" id="ARBA00022670"/>
    </source>
</evidence>
<keyword evidence="2 6" id="KW-0645">Protease</keyword>
<accession>A0A2K1J4U1</accession>
<evidence type="ECO:0000313" key="11">
    <source>
        <dbReference type="Proteomes" id="UP000006727"/>
    </source>
</evidence>
<dbReference type="PROSITE" id="PS00137">
    <property type="entry name" value="SUBTILASE_HIS"/>
    <property type="match status" value="1"/>
</dbReference>
<name>A0A2K1J4U1_PHYPA</name>
<organism evidence="9">
    <name type="scientific">Physcomitrium patens</name>
    <name type="common">Spreading-leaved earth moss</name>
    <name type="synonym">Physcomitrella patens</name>
    <dbReference type="NCBI Taxonomy" id="3218"/>
    <lineage>
        <taxon>Eukaryota</taxon>
        <taxon>Viridiplantae</taxon>
        <taxon>Streptophyta</taxon>
        <taxon>Embryophyta</taxon>
        <taxon>Bryophyta</taxon>
        <taxon>Bryophytina</taxon>
        <taxon>Bryopsida</taxon>
        <taxon>Funariidae</taxon>
        <taxon>Funariales</taxon>
        <taxon>Funariaceae</taxon>
        <taxon>Physcomitrium</taxon>
    </lineage>
</organism>
<keyword evidence="4 6" id="KW-0720">Serine protease</keyword>
<dbReference type="Pfam" id="PF00082">
    <property type="entry name" value="Peptidase_S8"/>
    <property type="match status" value="1"/>
</dbReference>
<comment type="similarity">
    <text evidence="1 6 7">Belongs to the peptidase S8 family.</text>
</comment>
<reference evidence="9 11" key="2">
    <citation type="journal article" date="2018" name="Plant J.">
        <title>The Physcomitrella patens chromosome-scale assembly reveals moss genome structure and evolution.</title>
        <authorList>
            <person name="Lang D."/>
            <person name="Ullrich K.K."/>
            <person name="Murat F."/>
            <person name="Fuchs J."/>
            <person name="Jenkins J."/>
            <person name="Haas F.B."/>
            <person name="Piednoel M."/>
            <person name="Gundlach H."/>
            <person name="Van Bel M."/>
            <person name="Meyberg R."/>
            <person name="Vives C."/>
            <person name="Morata J."/>
            <person name="Symeonidi A."/>
            <person name="Hiss M."/>
            <person name="Muchero W."/>
            <person name="Kamisugi Y."/>
            <person name="Saleh O."/>
            <person name="Blanc G."/>
            <person name="Decker E.L."/>
            <person name="van Gessel N."/>
            <person name="Grimwood J."/>
            <person name="Hayes R.D."/>
            <person name="Graham S.W."/>
            <person name="Gunter L.E."/>
            <person name="McDaniel S.F."/>
            <person name="Hoernstein S.N.W."/>
            <person name="Larsson A."/>
            <person name="Li F.W."/>
            <person name="Perroud P.F."/>
            <person name="Phillips J."/>
            <person name="Ranjan P."/>
            <person name="Rokshar D.S."/>
            <person name="Rothfels C.J."/>
            <person name="Schneider L."/>
            <person name="Shu S."/>
            <person name="Stevenson D.W."/>
            <person name="Thummler F."/>
            <person name="Tillich M."/>
            <person name="Villarreal Aguilar J.C."/>
            <person name="Widiez T."/>
            <person name="Wong G.K."/>
            <person name="Wymore A."/>
            <person name="Zhang Y."/>
            <person name="Zimmer A.D."/>
            <person name="Quatrano R.S."/>
            <person name="Mayer K.F.X."/>
            <person name="Goodstein D."/>
            <person name="Casacuberta J.M."/>
            <person name="Vandepoele K."/>
            <person name="Reski R."/>
            <person name="Cuming A.C."/>
            <person name="Tuskan G.A."/>
            <person name="Maumus F."/>
            <person name="Salse J."/>
            <person name="Schmutz J."/>
            <person name="Rensing S.A."/>
        </authorList>
    </citation>
    <scope>NUCLEOTIDE SEQUENCE [LARGE SCALE GENOMIC DNA]</scope>
    <source>
        <strain evidence="10 11">cv. Gransden 2004</strain>
    </source>
</reference>
<dbReference type="PROSITE" id="PS51892">
    <property type="entry name" value="SUBTILASE"/>
    <property type="match status" value="1"/>
</dbReference>
<dbReference type="PRINTS" id="PR00723">
    <property type="entry name" value="SUBTILISIN"/>
</dbReference>
<dbReference type="SUPFAM" id="SSF52743">
    <property type="entry name" value="Subtilisin-like"/>
    <property type="match status" value="1"/>
</dbReference>
<dbReference type="GO" id="GO:0004252">
    <property type="term" value="F:serine-type endopeptidase activity"/>
    <property type="evidence" value="ECO:0000318"/>
    <property type="project" value="GO_Central"/>
</dbReference>
<feature type="active site" description="Charge relay system" evidence="5 6">
    <location>
        <position position="211"/>
    </location>
</feature>
<dbReference type="GO" id="GO:0005576">
    <property type="term" value="C:extracellular region"/>
    <property type="evidence" value="ECO:0000318"/>
    <property type="project" value="GO_Central"/>
</dbReference>
<evidence type="ECO:0000256" key="3">
    <source>
        <dbReference type="ARBA" id="ARBA00022801"/>
    </source>
</evidence>
<evidence type="ECO:0000256" key="6">
    <source>
        <dbReference type="PROSITE-ProRule" id="PRU01240"/>
    </source>
</evidence>
<dbReference type="Gene3D" id="3.40.50.200">
    <property type="entry name" value="Peptidase S8/S53 domain"/>
    <property type="match status" value="1"/>
</dbReference>
<dbReference type="EnsemblPlants" id="Pp3c17_20710V3.1">
    <property type="protein sequence ID" value="Pp3c17_20710V3.1"/>
    <property type="gene ID" value="Pp3c17_20710"/>
</dbReference>
<evidence type="ECO:0000256" key="5">
    <source>
        <dbReference type="PIRSR" id="PIRSR615500-1"/>
    </source>
</evidence>
<proteinExistence type="inferred from homology"/>